<dbReference type="InterPro" id="IPR002156">
    <property type="entry name" value="RNaseH_domain"/>
</dbReference>
<reference evidence="8 9" key="1">
    <citation type="submission" date="2015-01" db="EMBL/GenBank/DDBJ databases">
        <title>Evolution of Trichinella species and genotypes.</title>
        <authorList>
            <person name="Korhonen P.K."/>
            <person name="Edoardo P."/>
            <person name="Giuseppe L.R."/>
            <person name="Gasser R.B."/>
        </authorList>
    </citation>
    <scope>NUCLEOTIDE SEQUENCE [LARGE SCALE GENOMIC DNA]</scope>
    <source>
        <strain evidence="8">ISS1029</strain>
    </source>
</reference>
<dbReference type="Pfam" id="PF09337">
    <property type="entry name" value="zf-H2C2"/>
    <property type="match status" value="1"/>
</dbReference>
<dbReference type="CDD" id="cd09273">
    <property type="entry name" value="RNase_HI_RT_Bel"/>
    <property type="match status" value="1"/>
</dbReference>
<evidence type="ECO:0000256" key="3">
    <source>
        <dbReference type="ARBA" id="ARBA00022722"/>
    </source>
</evidence>
<evidence type="ECO:0000313" key="9">
    <source>
        <dbReference type="Proteomes" id="UP000055024"/>
    </source>
</evidence>
<dbReference type="Proteomes" id="UP000055024">
    <property type="component" value="Unassembled WGS sequence"/>
</dbReference>
<dbReference type="EMBL" id="JYDP01001552">
    <property type="protein sequence ID" value="KRY98154.1"/>
    <property type="molecule type" value="Genomic_DNA"/>
</dbReference>
<comment type="caution">
    <text evidence="8">The sequence shown here is derived from an EMBL/GenBank/DDBJ whole genome shotgun (WGS) entry which is preliminary data.</text>
</comment>
<dbReference type="Gene3D" id="1.10.340.70">
    <property type="match status" value="1"/>
</dbReference>
<keyword evidence="5" id="KW-0378">Hydrolase</keyword>
<feature type="non-terminal residue" evidence="8">
    <location>
        <position position="1"/>
    </location>
</feature>
<evidence type="ECO:0000256" key="4">
    <source>
        <dbReference type="ARBA" id="ARBA00022759"/>
    </source>
</evidence>
<proteinExistence type="predicted"/>
<evidence type="ECO:0000256" key="1">
    <source>
        <dbReference type="ARBA" id="ARBA00022679"/>
    </source>
</evidence>
<gene>
    <name evidence="8" type="primary">pol</name>
    <name evidence="8" type="ORF">T11_9817</name>
</gene>
<organism evidence="8 9">
    <name type="scientific">Trichinella zimbabwensis</name>
    <dbReference type="NCBI Taxonomy" id="268475"/>
    <lineage>
        <taxon>Eukaryota</taxon>
        <taxon>Metazoa</taxon>
        <taxon>Ecdysozoa</taxon>
        <taxon>Nematoda</taxon>
        <taxon>Enoplea</taxon>
        <taxon>Dorylaimia</taxon>
        <taxon>Trichinellida</taxon>
        <taxon>Trichinellidae</taxon>
        <taxon>Trichinella</taxon>
    </lineage>
</organism>
<sequence>LPEGTSALRADLVALTQALRLAEGKTINIYTDNRYAFATAHVHRAIYRQCGLLTSTGKDIKNKEEILSLLEAVHLPRKVAIIHCPGHQKGTRPIEKGNWMADQVAKKAAQGSMTLVMKTTPQLVEENTEKRTLTEEEGVDYLANIHCLTHLGPKKMTELVNRSPYHIPRLQKAVEDLVKNC</sequence>
<keyword evidence="6" id="KW-0695">RNA-directed DNA polymerase</keyword>
<name>A0A0V1GIU9_9BILA</name>
<dbReference type="PANTHER" id="PTHR41694:SF5">
    <property type="entry name" value="RIBONUCLEASE H"/>
    <property type="match status" value="1"/>
</dbReference>
<dbReference type="OrthoDB" id="9908810at2759"/>
<evidence type="ECO:0000256" key="5">
    <source>
        <dbReference type="ARBA" id="ARBA00022801"/>
    </source>
</evidence>
<keyword evidence="9" id="KW-1185">Reference proteome</keyword>
<feature type="domain" description="RNase H type-1" evidence="7">
    <location>
        <begin position="1"/>
        <end position="110"/>
    </location>
</feature>
<evidence type="ECO:0000256" key="2">
    <source>
        <dbReference type="ARBA" id="ARBA00022695"/>
    </source>
</evidence>
<dbReference type="GO" id="GO:0003964">
    <property type="term" value="F:RNA-directed DNA polymerase activity"/>
    <property type="evidence" value="ECO:0007669"/>
    <property type="project" value="UniProtKB-KW"/>
</dbReference>
<keyword evidence="1" id="KW-0808">Transferase</keyword>
<accession>A0A0V1GIU9</accession>
<dbReference type="PROSITE" id="PS50879">
    <property type="entry name" value="RNASE_H_1"/>
    <property type="match status" value="1"/>
</dbReference>
<dbReference type="InterPro" id="IPR012337">
    <property type="entry name" value="RNaseH-like_sf"/>
</dbReference>
<keyword evidence="2" id="KW-0548">Nucleotidyltransferase</keyword>
<evidence type="ECO:0000313" key="8">
    <source>
        <dbReference type="EMBL" id="KRY98154.1"/>
    </source>
</evidence>
<dbReference type="GO" id="GO:0003676">
    <property type="term" value="F:nucleic acid binding"/>
    <property type="evidence" value="ECO:0007669"/>
    <property type="project" value="InterPro"/>
</dbReference>
<keyword evidence="3" id="KW-0540">Nuclease</keyword>
<evidence type="ECO:0000259" key="7">
    <source>
        <dbReference type="PROSITE" id="PS50879"/>
    </source>
</evidence>
<evidence type="ECO:0000256" key="6">
    <source>
        <dbReference type="ARBA" id="ARBA00022918"/>
    </source>
</evidence>
<dbReference type="AlphaFoldDB" id="A0A0V1GIU9"/>
<dbReference type="InterPro" id="IPR036397">
    <property type="entry name" value="RNaseH_sf"/>
</dbReference>
<dbReference type="GO" id="GO:0004523">
    <property type="term" value="F:RNA-DNA hybrid ribonuclease activity"/>
    <property type="evidence" value="ECO:0007669"/>
    <property type="project" value="InterPro"/>
</dbReference>
<dbReference type="SUPFAM" id="SSF53098">
    <property type="entry name" value="Ribonuclease H-like"/>
    <property type="match status" value="1"/>
</dbReference>
<dbReference type="Pfam" id="PF00075">
    <property type="entry name" value="RNase_H"/>
    <property type="match status" value="1"/>
</dbReference>
<dbReference type="InterPro" id="IPR015416">
    <property type="entry name" value="Znf_H2C2_histone_UAS-bd"/>
</dbReference>
<dbReference type="PANTHER" id="PTHR41694">
    <property type="entry name" value="ENDOGENOUS RETROVIRUS GROUP K MEMBER POL PROTEIN"/>
    <property type="match status" value="1"/>
</dbReference>
<keyword evidence="4" id="KW-0255">Endonuclease</keyword>
<dbReference type="Gene3D" id="3.30.420.10">
    <property type="entry name" value="Ribonuclease H-like superfamily/Ribonuclease H"/>
    <property type="match status" value="1"/>
</dbReference>
<protein>
    <submittedName>
        <fullName evidence="8">Pol polyprotein</fullName>
    </submittedName>
</protein>